<evidence type="ECO:0000256" key="1">
    <source>
        <dbReference type="SAM" id="MobiDB-lite"/>
    </source>
</evidence>
<dbReference type="PANTHER" id="PTHR34109:SF1">
    <property type="entry name" value="VOC DOMAIN-CONTAINING PROTEIN"/>
    <property type="match status" value="1"/>
</dbReference>
<dbReference type="InterPro" id="IPR037523">
    <property type="entry name" value="VOC_core"/>
</dbReference>
<feature type="region of interest" description="Disordered" evidence="1">
    <location>
        <begin position="133"/>
        <end position="161"/>
    </location>
</feature>
<reference evidence="3 4" key="1">
    <citation type="submission" date="2020-04" db="EMBL/GenBank/DDBJ databases">
        <title>MicrobeNet Type strains.</title>
        <authorList>
            <person name="Nicholson A.C."/>
        </authorList>
    </citation>
    <scope>NUCLEOTIDE SEQUENCE [LARGE SCALE GENOMIC DNA]</scope>
    <source>
        <strain evidence="3 4">ATCC 700731</strain>
    </source>
</reference>
<dbReference type="RefSeq" id="WP_044514951.1">
    <property type="nucleotide sequence ID" value="NZ_HG322951.1"/>
</dbReference>
<feature type="domain" description="VOC" evidence="2">
    <location>
        <begin position="10"/>
        <end position="128"/>
    </location>
</feature>
<dbReference type="Gene3D" id="3.30.720.110">
    <property type="match status" value="1"/>
</dbReference>
<sequence>MTAAPAAPAGFSTINPFIVARDADGLIRFLTDVFDGVDHPDARTVDDDGLLLHAELQIGGSTVMFAERKPDWPFTPALLQVYVDDVEAVLDRAAAGGAEIITRPTEFYGDTFSRFLDPWHNLWWVYRSGTREDTAQDSNGGESSASTDWSDTTDDSAGWEPTPELAYIHDTLLEALPKVCDPHSLSASGGTS</sequence>
<accession>A0A7X6RUZ3</accession>
<dbReference type="Pfam" id="PF00903">
    <property type="entry name" value="Glyoxalase"/>
    <property type="match status" value="1"/>
</dbReference>
<dbReference type="InterPro" id="IPR029068">
    <property type="entry name" value="Glyas_Bleomycin-R_OHBP_Dase"/>
</dbReference>
<dbReference type="AlphaFoldDB" id="A0A7X6RUZ3"/>
<name>A0A7X6RUZ3_9MYCO</name>
<evidence type="ECO:0000313" key="3">
    <source>
        <dbReference type="EMBL" id="NKZ10854.1"/>
    </source>
</evidence>
<dbReference type="Gene3D" id="3.30.720.120">
    <property type="match status" value="1"/>
</dbReference>
<gene>
    <name evidence="3" type="ORF">HGA11_07665</name>
</gene>
<dbReference type="Proteomes" id="UP000518188">
    <property type="component" value="Unassembled WGS sequence"/>
</dbReference>
<evidence type="ECO:0000259" key="2">
    <source>
        <dbReference type="PROSITE" id="PS51819"/>
    </source>
</evidence>
<dbReference type="EMBL" id="JAAXPJ010000002">
    <property type="protein sequence ID" value="NKZ10854.1"/>
    <property type="molecule type" value="Genomic_DNA"/>
</dbReference>
<dbReference type="PANTHER" id="PTHR34109">
    <property type="entry name" value="BNAUNNG04460D PROTEIN-RELATED"/>
    <property type="match status" value="1"/>
</dbReference>
<dbReference type="SUPFAM" id="SSF54593">
    <property type="entry name" value="Glyoxalase/Bleomycin resistance protein/Dihydroxybiphenyl dioxygenase"/>
    <property type="match status" value="1"/>
</dbReference>
<evidence type="ECO:0000313" key="4">
    <source>
        <dbReference type="Proteomes" id="UP000518188"/>
    </source>
</evidence>
<protein>
    <submittedName>
        <fullName evidence="3">Glyoxalase</fullName>
    </submittedName>
</protein>
<organism evidence="3 4">
    <name type="scientific">Mycolicibacterium septicum DSM 44393</name>
    <dbReference type="NCBI Taxonomy" id="1341646"/>
    <lineage>
        <taxon>Bacteria</taxon>
        <taxon>Bacillati</taxon>
        <taxon>Actinomycetota</taxon>
        <taxon>Actinomycetes</taxon>
        <taxon>Mycobacteriales</taxon>
        <taxon>Mycobacteriaceae</taxon>
        <taxon>Mycolicibacterium</taxon>
    </lineage>
</organism>
<proteinExistence type="predicted"/>
<dbReference type="InterPro" id="IPR004360">
    <property type="entry name" value="Glyas_Fos-R_dOase_dom"/>
</dbReference>
<dbReference type="PROSITE" id="PS51819">
    <property type="entry name" value="VOC"/>
    <property type="match status" value="1"/>
</dbReference>
<comment type="caution">
    <text evidence="3">The sequence shown here is derived from an EMBL/GenBank/DDBJ whole genome shotgun (WGS) entry which is preliminary data.</text>
</comment>